<dbReference type="Pfam" id="PF19739">
    <property type="entry name" value="DUF6228"/>
    <property type="match status" value="1"/>
</dbReference>
<organism evidence="1 2">
    <name type="scientific">Streptomyces goshikiensis</name>
    <dbReference type="NCBI Taxonomy" id="1942"/>
    <lineage>
        <taxon>Bacteria</taxon>
        <taxon>Bacillati</taxon>
        <taxon>Actinomycetota</taxon>
        <taxon>Actinomycetes</taxon>
        <taxon>Kitasatosporales</taxon>
        <taxon>Streptomycetaceae</taxon>
        <taxon>Streptomyces</taxon>
    </lineage>
</organism>
<reference evidence="1" key="1">
    <citation type="submission" date="2022-10" db="EMBL/GenBank/DDBJ databases">
        <title>The complete genomes of actinobacterial strains from the NBC collection.</title>
        <authorList>
            <person name="Joergensen T.S."/>
            <person name="Alvarez Arevalo M."/>
            <person name="Sterndorff E.B."/>
            <person name="Faurdal D."/>
            <person name="Vuksanovic O."/>
            <person name="Mourched A.-S."/>
            <person name="Charusanti P."/>
            <person name="Shaw S."/>
            <person name="Blin K."/>
            <person name="Weber T."/>
        </authorList>
    </citation>
    <scope>NUCLEOTIDE SEQUENCE</scope>
    <source>
        <strain evidence="1">NBC_00283</strain>
    </source>
</reference>
<name>A0ABZ1REV6_9ACTN</name>
<evidence type="ECO:0000313" key="2">
    <source>
        <dbReference type="Proteomes" id="UP001432075"/>
    </source>
</evidence>
<dbReference type="EMBL" id="CP108057">
    <property type="protein sequence ID" value="WUO44642.1"/>
    <property type="molecule type" value="Genomic_DNA"/>
</dbReference>
<keyword evidence="2" id="KW-1185">Reference proteome</keyword>
<dbReference type="Proteomes" id="UP001432075">
    <property type="component" value="Chromosome"/>
</dbReference>
<protein>
    <submittedName>
        <fullName evidence="1">DUF6228 family protein</fullName>
    </submittedName>
</protein>
<evidence type="ECO:0000313" key="1">
    <source>
        <dbReference type="EMBL" id="WUO44642.1"/>
    </source>
</evidence>
<sequence length="152" mass="16824">MNSQVDDFDEQPCVTIRCQDNMSVGVSFRDRHSSDDYCVHYSVEVQAPGMTARLDKAVAWIGNSSGLAPFLEKLAGDFTGWDGEQYWETDDHDFAVSAVFRPGGHVNLTWTLRPWRTAAGGWSASVTTQLEAGEQMASFASEIRHFLEGQAS</sequence>
<accession>A0ABZ1REV6</accession>
<gene>
    <name evidence="1" type="ORF">OHU17_01855</name>
</gene>
<proteinExistence type="predicted"/>
<dbReference type="InterPro" id="IPR046196">
    <property type="entry name" value="DUF6228"/>
</dbReference>
<dbReference type="RefSeq" id="WP_328775033.1">
    <property type="nucleotide sequence ID" value="NZ_CP108057.1"/>
</dbReference>